<dbReference type="AlphaFoldDB" id="A0A8X6HJU0"/>
<sequence>MHAGWFYRDPYARYMQRGSVTFVPTRHGIHRAMKGFRTEPWTHRFCVLIHAVCSYRHPSTRYMRRRSVTFFQTRHDIHRAVEGFRTELWTHQPCVLMHAGRLSCFVYNF</sequence>
<dbReference type="Proteomes" id="UP000887116">
    <property type="component" value="Unassembled WGS sequence"/>
</dbReference>
<proteinExistence type="predicted"/>
<reference evidence="1" key="1">
    <citation type="submission" date="2020-07" db="EMBL/GenBank/DDBJ databases">
        <title>Multicomponent nature underlies the extraordinary mechanical properties of spider dragline silk.</title>
        <authorList>
            <person name="Kono N."/>
            <person name="Nakamura H."/>
            <person name="Mori M."/>
            <person name="Yoshida Y."/>
            <person name="Ohtoshi R."/>
            <person name="Malay A.D."/>
            <person name="Moran D.A.P."/>
            <person name="Tomita M."/>
            <person name="Numata K."/>
            <person name="Arakawa K."/>
        </authorList>
    </citation>
    <scope>NUCLEOTIDE SEQUENCE</scope>
</reference>
<evidence type="ECO:0000313" key="1">
    <source>
        <dbReference type="EMBL" id="GFR25291.1"/>
    </source>
</evidence>
<name>A0A8X6HJU0_TRICU</name>
<keyword evidence="2" id="KW-1185">Reference proteome</keyword>
<evidence type="ECO:0000313" key="2">
    <source>
        <dbReference type="Proteomes" id="UP000887116"/>
    </source>
</evidence>
<protein>
    <submittedName>
        <fullName evidence="1">Uncharacterized protein</fullName>
    </submittedName>
</protein>
<dbReference type="EMBL" id="BMAO01038480">
    <property type="protein sequence ID" value="GFR25291.1"/>
    <property type="molecule type" value="Genomic_DNA"/>
</dbReference>
<comment type="caution">
    <text evidence="1">The sequence shown here is derived from an EMBL/GenBank/DDBJ whole genome shotgun (WGS) entry which is preliminary data.</text>
</comment>
<organism evidence="1 2">
    <name type="scientific">Trichonephila clavata</name>
    <name type="common">Joro spider</name>
    <name type="synonym">Nephila clavata</name>
    <dbReference type="NCBI Taxonomy" id="2740835"/>
    <lineage>
        <taxon>Eukaryota</taxon>
        <taxon>Metazoa</taxon>
        <taxon>Ecdysozoa</taxon>
        <taxon>Arthropoda</taxon>
        <taxon>Chelicerata</taxon>
        <taxon>Arachnida</taxon>
        <taxon>Araneae</taxon>
        <taxon>Araneomorphae</taxon>
        <taxon>Entelegynae</taxon>
        <taxon>Araneoidea</taxon>
        <taxon>Nephilidae</taxon>
        <taxon>Trichonephila</taxon>
    </lineage>
</organism>
<accession>A0A8X6HJU0</accession>
<gene>
    <name evidence="1" type="ORF">TNCT_175931</name>
</gene>